<protein>
    <submittedName>
        <fullName evidence="1">Uncharacterized protein</fullName>
    </submittedName>
</protein>
<sequence length="133" mass="14685">MATRKLDQAQTDAVTKAIAGVASTLASQVARDPRVKENAQKLVARVGEAASARDPLARIEQQLDSIEQAAAQLGEDPDQLATAGEWRRQVEVLRRKLPLVRAQDGRARRTSTKQLKQRTRALLDEVLRHGLED</sequence>
<keyword evidence="2" id="KW-1185">Reference proteome</keyword>
<reference evidence="2" key="1">
    <citation type="journal article" date="2019" name="Int. J. Syst. Evol. Microbiol.">
        <title>The Global Catalogue of Microorganisms (GCM) 10K type strain sequencing project: providing services to taxonomists for standard genome sequencing and annotation.</title>
        <authorList>
            <consortium name="The Broad Institute Genomics Platform"/>
            <consortium name="The Broad Institute Genome Sequencing Center for Infectious Disease"/>
            <person name="Wu L."/>
            <person name="Ma J."/>
        </authorList>
    </citation>
    <scope>NUCLEOTIDE SEQUENCE [LARGE SCALE GENOMIC DNA]</scope>
    <source>
        <strain evidence="2">CAIM 431</strain>
    </source>
</reference>
<name>A0ABW4RSA4_9ACTN</name>
<evidence type="ECO:0000313" key="2">
    <source>
        <dbReference type="Proteomes" id="UP001597326"/>
    </source>
</evidence>
<dbReference type="Proteomes" id="UP001597326">
    <property type="component" value="Unassembled WGS sequence"/>
</dbReference>
<dbReference type="EMBL" id="JBHUFZ010000005">
    <property type="protein sequence ID" value="MFD1888939.1"/>
    <property type="molecule type" value="Genomic_DNA"/>
</dbReference>
<organism evidence="1 2">
    <name type="scientific">Luteococcus peritonei</name>
    <dbReference type="NCBI Taxonomy" id="88874"/>
    <lineage>
        <taxon>Bacteria</taxon>
        <taxon>Bacillati</taxon>
        <taxon>Actinomycetota</taxon>
        <taxon>Actinomycetes</taxon>
        <taxon>Propionibacteriales</taxon>
        <taxon>Propionibacteriaceae</taxon>
        <taxon>Luteococcus</taxon>
    </lineage>
</organism>
<dbReference type="RefSeq" id="WP_343875052.1">
    <property type="nucleotide sequence ID" value="NZ_BAAAIX010000028.1"/>
</dbReference>
<gene>
    <name evidence="1" type="ORF">ACFSCS_01910</name>
</gene>
<evidence type="ECO:0000313" key="1">
    <source>
        <dbReference type="EMBL" id="MFD1888939.1"/>
    </source>
</evidence>
<proteinExistence type="predicted"/>
<accession>A0ABW4RSA4</accession>
<comment type="caution">
    <text evidence="1">The sequence shown here is derived from an EMBL/GenBank/DDBJ whole genome shotgun (WGS) entry which is preliminary data.</text>
</comment>